<keyword evidence="1" id="KW-0614">Plasmid</keyword>
<dbReference type="AlphaFoldDB" id="D1C0Z1"/>
<dbReference type="KEGG" id="xce:Xcel_3458"/>
<evidence type="ECO:0000313" key="1">
    <source>
        <dbReference type="EMBL" id="ACZ32457.1"/>
    </source>
</evidence>
<reference evidence="1 2" key="1">
    <citation type="journal article" date="2010" name="Stand. Genomic Sci.">
        <title>Complete genome sequence of Xylanimonas cellulosilytica type strain (XIL07).</title>
        <authorList>
            <person name="Foster B."/>
            <person name="Pukall R."/>
            <person name="Abt B."/>
            <person name="Nolan M."/>
            <person name="Glavina Del Rio T."/>
            <person name="Chen F."/>
            <person name="Lucas S."/>
            <person name="Tice H."/>
            <person name="Pitluck S."/>
            <person name="Cheng J.-F."/>
            <person name="Chertkov O."/>
            <person name="Brettin T."/>
            <person name="Han C."/>
            <person name="Detter J.C."/>
            <person name="Bruce D."/>
            <person name="Goodwin L."/>
            <person name="Ivanova N."/>
            <person name="Mavromatis K."/>
            <person name="Pati A."/>
            <person name="Mikhailova N."/>
            <person name="Chen A."/>
            <person name="Palaniappan K."/>
            <person name="Land M."/>
            <person name="Hauser L."/>
            <person name="Chang Y.-J."/>
            <person name="Jeffries C.D."/>
            <person name="Chain P."/>
            <person name="Rohde M."/>
            <person name="Goeker M."/>
            <person name="Bristow J."/>
            <person name="Eisen J.A."/>
            <person name="Markowitz V."/>
            <person name="Hugenholtz P."/>
            <person name="Kyrpides N.C."/>
            <person name="Klenk H.-P."/>
            <person name="Lapidus A."/>
        </authorList>
    </citation>
    <scope>NUCLEOTIDE SEQUENCE [LARGE SCALE GENOMIC DNA]</scope>
    <source>
        <strain evidence="2">DSM 15894 / CECT 5975 / LMG 20990 / XIL07</strain>
        <plasmid evidence="2">Plasmid pXCEL01</plasmid>
    </source>
</reference>
<dbReference type="HOGENOM" id="CLU_2209027_0_0_11"/>
<accession>D1C0Z1</accession>
<dbReference type="EMBL" id="CP001822">
    <property type="protein sequence ID" value="ACZ32457.1"/>
    <property type="molecule type" value="Genomic_DNA"/>
</dbReference>
<keyword evidence="2" id="KW-1185">Reference proteome</keyword>
<protein>
    <submittedName>
        <fullName evidence="1">Uncharacterized protein</fullName>
    </submittedName>
</protein>
<dbReference type="Proteomes" id="UP000002255">
    <property type="component" value="Plasmid pXCEL01"/>
</dbReference>
<sequence>MNTDDPEAHPNLAARLAPEQRLVDAVNTVVDATDGLRLDEWQWAGPEVFAGVLGGRTFRFHERFDRWKLEVDGHVIASGSRNTLPGTLGADHLRFVIEKAAAPGGRR</sequence>
<organism evidence="1 2">
    <name type="scientific">Xylanimonas cellulosilytica (strain DSM 15894 / JCM 12276 / CECT 5975 / KCTC 9989 / LMG 20990 / NBRC 107835 / XIL07)</name>
    <dbReference type="NCBI Taxonomy" id="446471"/>
    <lineage>
        <taxon>Bacteria</taxon>
        <taxon>Bacillati</taxon>
        <taxon>Actinomycetota</taxon>
        <taxon>Actinomycetes</taxon>
        <taxon>Micrococcales</taxon>
        <taxon>Promicromonosporaceae</taxon>
        <taxon>Xylanimonas</taxon>
    </lineage>
</organism>
<proteinExistence type="predicted"/>
<geneLocation type="plasmid" evidence="1 2">
    <name>pXCEL01</name>
</geneLocation>
<evidence type="ECO:0000313" key="2">
    <source>
        <dbReference type="Proteomes" id="UP000002255"/>
    </source>
</evidence>
<dbReference type="RefSeq" id="WP_012880197.1">
    <property type="nucleotide sequence ID" value="NC_013531.1"/>
</dbReference>
<gene>
    <name evidence="1" type="ORF">Xcel_3458</name>
</gene>
<name>D1C0Z1_XYLCX</name>